<protein>
    <recommendedName>
        <fullName evidence="3">DUF658 domain-containing protein</fullName>
    </recommendedName>
</protein>
<dbReference type="Proteomes" id="UP000052991">
    <property type="component" value="Unassembled WGS sequence"/>
</dbReference>
<evidence type="ECO:0000313" key="1">
    <source>
        <dbReference type="EMBL" id="KSU28974.1"/>
    </source>
</evidence>
<organism evidence="1 2">
    <name type="scientific">Lactococcus lactis subsp. lactis</name>
    <name type="common">Streptococcus lactis</name>
    <dbReference type="NCBI Taxonomy" id="1360"/>
    <lineage>
        <taxon>Bacteria</taxon>
        <taxon>Bacillati</taxon>
        <taxon>Bacillota</taxon>
        <taxon>Bacilli</taxon>
        <taxon>Lactobacillales</taxon>
        <taxon>Streptococcaceae</taxon>
        <taxon>Lactococcus</taxon>
    </lineage>
</organism>
<evidence type="ECO:0008006" key="3">
    <source>
        <dbReference type="Google" id="ProtNLM"/>
    </source>
</evidence>
<dbReference type="RefSeq" id="WP_058212554.1">
    <property type="nucleotide sequence ID" value="NZ_CAKMBS010000001.1"/>
</dbReference>
<accession>A0A0V8ET25</accession>
<name>A0A0V8ET25_LACLL</name>
<comment type="caution">
    <text evidence="1">The sequence shown here is derived from an EMBL/GenBank/DDBJ whole genome shotgun (WGS) entry which is preliminary data.</text>
</comment>
<dbReference type="EMBL" id="LKLW01000037">
    <property type="protein sequence ID" value="KSU28974.1"/>
    <property type="molecule type" value="Genomic_DNA"/>
</dbReference>
<sequence length="188" mass="22222">MATKVFDVFIEGDKVATGTIEELMDIFKVSKTAVSLWIKNGKSKDRAIPKYKHALLNQEKTDALLQENKKTMKQLPASVYDFYEKENFIMTGTAREISERLGLKIKTVFYYVQVGKREQSYRSKRNHAVLNQSETKKRFPNRDVLMEPNEEEEKGYYSLTKEERAERRYKRKLKMKMMIEKMQKEELG</sequence>
<evidence type="ECO:0000313" key="2">
    <source>
        <dbReference type="Proteomes" id="UP000052991"/>
    </source>
</evidence>
<gene>
    <name evidence="1" type="ORF">N42_0591</name>
</gene>
<proteinExistence type="predicted"/>
<dbReference type="Pfam" id="PF04936">
    <property type="entry name" value="DUF658"/>
    <property type="match status" value="1"/>
</dbReference>
<dbReference type="PATRIC" id="fig|1360.116.peg.2238"/>
<reference evidence="2" key="1">
    <citation type="submission" date="2015-10" db="EMBL/GenBank/DDBJ databases">
        <title>Draft Genome Sequences of 11 Lactococcus lactis subspecies cremoris strains.</title>
        <authorList>
            <person name="Wels M."/>
            <person name="Backus L."/>
            <person name="Boekhorst J."/>
            <person name="Dijkstra A."/>
            <person name="Beerthuizen M."/>
            <person name="Kelly W."/>
            <person name="Siezen R."/>
            <person name="Bachmann H."/>
            <person name="Van Hijum S."/>
        </authorList>
    </citation>
    <scope>NUCLEOTIDE SEQUENCE [LARGE SCALE GENOMIC DNA]</scope>
    <source>
        <strain evidence="2">N42</strain>
    </source>
</reference>
<dbReference type="AlphaFoldDB" id="A0A0V8ET25"/>
<dbReference type="InterPro" id="IPR007020">
    <property type="entry name" value="DUF658"/>
</dbReference>